<dbReference type="SMART" id="SM00490">
    <property type="entry name" value="HELICc"/>
    <property type="match status" value="1"/>
</dbReference>
<keyword evidence="2" id="KW-0067">ATP-binding</keyword>
<reference evidence="6 7" key="1">
    <citation type="submission" date="2019-01" db="EMBL/GenBank/DDBJ databases">
        <title>Sinorhodobacter populi sp. nov. isolated from the symptomatic bark tissue of Populus euramericana canker.</title>
        <authorList>
            <person name="Xu G."/>
        </authorList>
    </citation>
    <scope>NUCLEOTIDE SEQUENCE [LARGE SCALE GENOMIC DNA]</scope>
    <source>
        <strain evidence="6 7">D19-10-3-21</strain>
    </source>
</reference>
<feature type="domain" description="Helicase ATP-binding" evidence="4">
    <location>
        <begin position="103"/>
        <end position="402"/>
    </location>
</feature>
<dbReference type="InterPro" id="IPR001650">
    <property type="entry name" value="Helicase_C-like"/>
</dbReference>
<evidence type="ECO:0000256" key="1">
    <source>
        <dbReference type="ARBA" id="ARBA00022741"/>
    </source>
</evidence>
<dbReference type="GO" id="GO:0036297">
    <property type="term" value="P:interstrand cross-link repair"/>
    <property type="evidence" value="ECO:0007669"/>
    <property type="project" value="TreeGrafter"/>
</dbReference>
<organism evidence="6 7">
    <name type="scientific">Paenirhodobacter populi</name>
    <dbReference type="NCBI Taxonomy" id="2306993"/>
    <lineage>
        <taxon>Bacteria</taxon>
        <taxon>Pseudomonadati</taxon>
        <taxon>Pseudomonadota</taxon>
        <taxon>Alphaproteobacteria</taxon>
        <taxon>Rhodobacterales</taxon>
        <taxon>Rhodobacter group</taxon>
        <taxon>Paenirhodobacter</taxon>
    </lineage>
</organism>
<reference evidence="6 7" key="2">
    <citation type="submission" date="2019-01" db="EMBL/GenBank/DDBJ databases">
        <authorList>
            <person name="Li Y."/>
        </authorList>
    </citation>
    <scope>NUCLEOTIDE SEQUENCE [LARGE SCALE GENOMIC DNA]</scope>
    <source>
        <strain evidence="6 7">D19-10-3-21</strain>
    </source>
</reference>
<dbReference type="Pfam" id="PF09369">
    <property type="entry name" value="MZB"/>
    <property type="match status" value="1"/>
</dbReference>
<dbReference type="EMBL" id="SAUX01000023">
    <property type="protein sequence ID" value="RWR27258.1"/>
    <property type="molecule type" value="Genomic_DNA"/>
</dbReference>
<dbReference type="OrthoDB" id="9815222at2"/>
<dbReference type="PANTHER" id="PTHR47957:SF3">
    <property type="entry name" value="ATP-DEPENDENT HELICASE HRQ1"/>
    <property type="match status" value="1"/>
</dbReference>
<dbReference type="Proteomes" id="UP000285295">
    <property type="component" value="Unassembled WGS sequence"/>
</dbReference>
<dbReference type="Pfam" id="PF00271">
    <property type="entry name" value="Helicase_C"/>
    <property type="match status" value="1"/>
</dbReference>
<dbReference type="Pfam" id="PF00270">
    <property type="entry name" value="DEAD"/>
    <property type="match status" value="1"/>
</dbReference>
<dbReference type="Gene3D" id="3.40.50.300">
    <property type="entry name" value="P-loop containing nucleotide triphosphate hydrolases"/>
    <property type="match status" value="3"/>
</dbReference>
<dbReference type="InterPro" id="IPR011545">
    <property type="entry name" value="DEAD/DEAH_box_helicase_dom"/>
</dbReference>
<dbReference type="GO" id="GO:0006289">
    <property type="term" value="P:nucleotide-excision repair"/>
    <property type="evidence" value="ECO:0007669"/>
    <property type="project" value="TreeGrafter"/>
</dbReference>
<protein>
    <submittedName>
        <fullName evidence="6">DUF1998 domain-containing protein</fullName>
    </submittedName>
</protein>
<dbReference type="GO" id="GO:0043138">
    <property type="term" value="F:3'-5' DNA helicase activity"/>
    <property type="evidence" value="ECO:0007669"/>
    <property type="project" value="TreeGrafter"/>
</dbReference>
<feature type="region of interest" description="Disordered" evidence="3">
    <location>
        <begin position="1305"/>
        <end position="1345"/>
    </location>
</feature>
<dbReference type="SMART" id="SM00487">
    <property type="entry name" value="DEXDc"/>
    <property type="match status" value="1"/>
</dbReference>
<dbReference type="InterPro" id="IPR027417">
    <property type="entry name" value="P-loop_NTPase"/>
</dbReference>
<evidence type="ECO:0000259" key="4">
    <source>
        <dbReference type="PROSITE" id="PS51192"/>
    </source>
</evidence>
<dbReference type="GO" id="GO:0003676">
    <property type="term" value="F:nucleic acid binding"/>
    <property type="evidence" value="ECO:0007669"/>
    <property type="project" value="InterPro"/>
</dbReference>
<proteinExistence type="predicted"/>
<dbReference type="PANTHER" id="PTHR47957">
    <property type="entry name" value="ATP-DEPENDENT HELICASE HRQ1"/>
    <property type="match status" value="1"/>
</dbReference>
<dbReference type="GO" id="GO:0005524">
    <property type="term" value="F:ATP binding"/>
    <property type="evidence" value="ECO:0007669"/>
    <property type="project" value="UniProtKB-KW"/>
</dbReference>
<sequence length="1854" mass="205407">MQTIKEIIENLHGSLSDYIEATYHISAPSLIAQRQRLLERDGVIHRIPYLESTPKYQTGDTFGSLVGLPSAAQTLFSRLSSPSDGLPRLIYDPPYKHQAESLRHNLIDGKNLVIMTGTGSGKTESFLLPILGKFAHEAQTRPGVFAAQPAMRALIMYPMNALVNDQLGRLRALLGDPRLVSTFKEWCGRPPRFARYTSRTPYAGIRTSKKDSSRLQAFDSFYVDVLRRANSDDADEKEQAVELLTALKDRGKWPAKPDLEAWYGQKGRAWQDRKTGEFVRAVTLPDDSELLTRHEVHAAPPDLLVTNYSMLEYMLMRPIERPIFDRTREWLADNPDETFLVVLDEAHLYRGAAGAEVGLLLRRLRDRIGVPEERFRVICATASFKDADYAPAFGSQLSGIPADTFVPIEGTLDLKEGTEKGTLADAEALSGIDLNAFYEADTDDAKLALIMPLLDYRGVTGAESTERGLFDALKSFPPMCALINATMQEARPIAELGTLLFADNVPSKTVDEAVTVLMALGSVARPEPNLPGLLPCRIHNFFRGLPGLWVCMDPDCSELSEDQRDGICGKMYSQPSEECGCGARVLELFTCRNCGTAYARAYTDDVDLPRALWSEPGEQLRMASGETSPLLPIDLLLEQPAHEDGAEPVDYDLETGQLNPLSLGPRMRTVFIRQDRLTDTADDENENDTSFEARGQFTPCAVCGKTARFGRSYVQDHQTKGDQPFQALLARQIQIQPPGPQEATPFAPLRGRKVLAFSDSRQVAARLAPNLQMYSERDSLRPLIISGFNWLKEQDAIRPHLNLDDLYFGVLLASKRLNVRLRPEMRGGENFDAEEVVDEAVHQDDLDDPSTLLSLLLEVRAHRPPESLLSSMLTTLTDRFWGMEPLALATLKENNRHTKKILGLPPIPGVAETDEAKLAIARYWLRCWNNNGFTLAQMPGTWINRPPSEGFRVKPRNPKSKIKAIESVIEDKTARKVFWDSWSPELLKWFTQSVESGYRCLSGSELSLQFDGAWVHCSSCKSVHRPIPGIASCLDCGSDTVSALDPDADLVFLARKGFYRKPVTQALEEPPRQPMALIAAEHTAQLNAPQNEDVFSKAEENELLFQDIALSGSGLGGRSTAIDILSSTTTMEVGIDLGALSGVALRNMPPGRANYQQRAGRAGRRGNAVATVVAFGSADSHDEHYFSQPDEMIRGDVIDPKLTLDNPEIVRRHIRAFLLQSYHQDRLPIIDPDQPHDLFSVLGSVSGFRKADSLLNRDDFAAWLADNEEALRTRIAGWIPEQLSGEDRALLLGEFVNDCLQAVDDAIAPGPGEEDETEDGDDDDTAGDEEAAEEGEEHPQQASSPGKMLDRLLYCGKLPRYAFPTDVATFHVFDRDRSSRHRHIMKFAPSQGLPIALSQYAPDKQVWISGKCYTSGAIYSVMKDDRFRAWESKRLYMECSECGFARTFETGEIVRNDTTDCEACGGENTFGPARYWMRPPGFAHPIGVEEMTSPDEIPETSYATRAKLTMGTPGDDEGWSEANDRIRGLKTRRHLLVSNTGPQKEGYSYCVKCGRIEASNTPSPILAAPHRKPYPDDDDKLMCDGIGPTRHLVLGTDFITDIALFSMRVTAPLKLKPGHYSTDVALRTVSEALAKAACQILEIEPGELMAEYRPALTPAGKSGLEAEIFLYDTLPGGAGFASQLADRGLELFQRALHLLKTCPEDCDASCYRCLRSFKNKFEHRLLDRHVGVELLEYLLTGQNSGFSGERLERSTALLLNDLLRRDEGMATFEAGPKITYGSGKSVTAPILAECKGRKFVIALSGPLTTGHPADPAIAELRDSGTEYQVIVENELVIRGNLPTATRTIYQQIIG</sequence>
<dbReference type="SUPFAM" id="SSF52540">
    <property type="entry name" value="P-loop containing nucleoside triphosphate hydrolases"/>
    <property type="match status" value="2"/>
</dbReference>
<dbReference type="RefSeq" id="WP_128238331.1">
    <property type="nucleotide sequence ID" value="NZ_SAUX01000023.1"/>
</dbReference>
<comment type="caution">
    <text evidence="6">The sequence shown here is derived from an EMBL/GenBank/DDBJ whole genome shotgun (WGS) entry which is preliminary data.</text>
</comment>
<feature type="domain" description="Helicase C-terminal" evidence="5">
    <location>
        <begin position="1040"/>
        <end position="1208"/>
    </location>
</feature>
<dbReference type="PROSITE" id="PS51194">
    <property type="entry name" value="HELICASE_CTER"/>
    <property type="match status" value="1"/>
</dbReference>
<evidence type="ECO:0000256" key="3">
    <source>
        <dbReference type="SAM" id="MobiDB-lite"/>
    </source>
</evidence>
<accession>A0A443K3B3</accession>
<dbReference type="InterPro" id="IPR018973">
    <property type="entry name" value="MZB"/>
</dbReference>
<evidence type="ECO:0000313" key="6">
    <source>
        <dbReference type="EMBL" id="RWR27258.1"/>
    </source>
</evidence>
<keyword evidence="1" id="KW-0547">Nucleotide-binding</keyword>
<dbReference type="InterPro" id="IPR014001">
    <property type="entry name" value="Helicase_ATP-bd"/>
</dbReference>
<evidence type="ECO:0000313" key="7">
    <source>
        <dbReference type="Proteomes" id="UP000285295"/>
    </source>
</evidence>
<evidence type="ECO:0000256" key="2">
    <source>
        <dbReference type="ARBA" id="ARBA00022840"/>
    </source>
</evidence>
<gene>
    <name evidence="6" type="ORF">D2T31_17500</name>
</gene>
<name>A0A443K3B3_9RHOB</name>
<dbReference type="PROSITE" id="PS51192">
    <property type="entry name" value="HELICASE_ATP_BIND_1"/>
    <property type="match status" value="1"/>
</dbReference>
<evidence type="ECO:0000259" key="5">
    <source>
        <dbReference type="PROSITE" id="PS51194"/>
    </source>
</evidence>
<feature type="compositionally biased region" description="Acidic residues" evidence="3">
    <location>
        <begin position="1312"/>
        <end position="1336"/>
    </location>
</feature>